<dbReference type="OrthoDB" id="10469932at2759"/>
<proteinExistence type="predicted"/>
<dbReference type="RefSeq" id="XP_005645832.1">
    <property type="nucleotide sequence ID" value="XM_005645775.1"/>
</dbReference>
<dbReference type="GeneID" id="17039283"/>
<accession>I0YSB9</accession>
<sequence length="142" mass="15522">MANSGRRFGQNGGSTKRKVIVSGVPTKEFNNRKVVVSTKDLTLDARFTIASQLRQQTASRQSHGRDKLLAQKRGVASAEKPSKRQVQAEGESQKGGRKGRSKKARTILGGVRVRPTAVPVPPKSKSKRRKRGGKKSSSKMQE</sequence>
<evidence type="ECO:0000256" key="1">
    <source>
        <dbReference type="SAM" id="MobiDB-lite"/>
    </source>
</evidence>
<dbReference type="AlphaFoldDB" id="I0YSB9"/>
<dbReference type="EMBL" id="AGSI01000013">
    <property type="protein sequence ID" value="EIE21288.1"/>
    <property type="molecule type" value="Genomic_DNA"/>
</dbReference>
<dbReference type="KEGG" id="csl:COCSUDRAFT_67154"/>
<dbReference type="Proteomes" id="UP000007264">
    <property type="component" value="Unassembled WGS sequence"/>
</dbReference>
<comment type="caution">
    <text evidence="2">The sequence shown here is derived from an EMBL/GenBank/DDBJ whole genome shotgun (WGS) entry which is preliminary data.</text>
</comment>
<organism evidence="2 3">
    <name type="scientific">Coccomyxa subellipsoidea (strain C-169)</name>
    <name type="common">Green microalga</name>
    <dbReference type="NCBI Taxonomy" id="574566"/>
    <lineage>
        <taxon>Eukaryota</taxon>
        <taxon>Viridiplantae</taxon>
        <taxon>Chlorophyta</taxon>
        <taxon>core chlorophytes</taxon>
        <taxon>Trebouxiophyceae</taxon>
        <taxon>Trebouxiophyceae incertae sedis</taxon>
        <taxon>Coccomyxaceae</taxon>
        <taxon>Coccomyxa</taxon>
        <taxon>Coccomyxa subellipsoidea</taxon>
    </lineage>
</organism>
<keyword evidence="3" id="KW-1185">Reference proteome</keyword>
<feature type="compositionally biased region" description="Basic residues" evidence="1">
    <location>
        <begin position="95"/>
        <end position="105"/>
    </location>
</feature>
<gene>
    <name evidence="2" type="ORF">COCSUDRAFT_67154</name>
</gene>
<protein>
    <submittedName>
        <fullName evidence="2">Uncharacterized protein</fullName>
    </submittedName>
</protein>
<name>I0YSB9_COCSC</name>
<evidence type="ECO:0000313" key="3">
    <source>
        <dbReference type="Proteomes" id="UP000007264"/>
    </source>
</evidence>
<evidence type="ECO:0000313" key="2">
    <source>
        <dbReference type="EMBL" id="EIE21288.1"/>
    </source>
</evidence>
<feature type="compositionally biased region" description="Basic residues" evidence="1">
    <location>
        <begin position="124"/>
        <end position="142"/>
    </location>
</feature>
<feature type="region of interest" description="Disordered" evidence="1">
    <location>
        <begin position="53"/>
        <end position="142"/>
    </location>
</feature>
<reference evidence="2 3" key="1">
    <citation type="journal article" date="2012" name="Genome Biol.">
        <title>The genome of the polar eukaryotic microalga coccomyxa subellipsoidea reveals traits of cold adaptation.</title>
        <authorList>
            <person name="Blanc G."/>
            <person name="Agarkova I."/>
            <person name="Grimwood J."/>
            <person name="Kuo A."/>
            <person name="Brueggeman A."/>
            <person name="Dunigan D."/>
            <person name="Gurnon J."/>
            <person name="Ladunga I."/>
            <person name="Lindquist E."/>
            <person name="Lucas S."/>
            <person name="Pangilinan J."/>
            <person name="Proschold T."/>
            <person name="Salamov A."/>
            <person name="Schmutz J."/>
            <person name="Weeks D."/>
            <person name="Yamada T."/>
            <person name="Claverie J.M."/>
            <person name="Grigoriev I."/>
            <person name="Van Etten J."/>
            <person name="Lomsadze A."/>
            <person name="Borodovsky M."/>
        </authorList>
    </citation>
    <scope>NUCLEOTIDE SEQUENCE [LARGE SCALE GENOMIC DNA]</scope>
    <source>
        <strain evidence="2 3">C-169</strain>
    </source>
</reference>